<evidence type="ECO:0000313" key="1">
    <source>
        <dbReference type="EMBL" id="MFC3859284.1"/>
    </source>
</evidence>
<keyword evidence="2" id="KW-1185">Reference proteome</keyword>
<name>A0ABV8A0R3_9DEIO</name>
<dbReference type="Proteomes" id="UP001595748">
    <property type="component" value="Unassembled WGS sequence"/>
</dbReference>
<comment type="caution">
    <text evidence="1">The sequence shown here is derived from an EMBL/GenBank/DDBJ whole genome shotgun (WGS) entry which is preliminary data.</text>
</comment>
<gene>
    <name evidence="1" type="ORF">ACFOPQ_00665</name>
</gene>
<accession>A0ABV8A0R3</accession>
<sequence>MPLTVQARVRRRKFIASAASILSTAGLGVACSLGLDWLGR</sequence>
<dbReference type="EMBL" id="JBHRZF010000007">
    <property type="protein sequence ID" value="MFC3859284.1"/>
    <property type="molecule type" value="Genomic_DNA"/>
</dbReference>
<reference evidence="2" key="1">
    <citation type="journal article" date="2019" name="Int. J. Syst. Evol. Microbiol.">
        <title>The Global Catalogue of Microorganisms (GCM) 10K type strain sequencing project: providing services to taxonomists for standard genome sequencing and annotation.</title>
        <authorList>
            <consortium name="The Broad Institute Genomics Platform"/>
            <consortium name="The Broad Institute Genome Sequencing Center for Infectious Disease"/>
            <person name="Wu L."/>
            <person name="Ma J."/>
        </authorList>
    </citation>
    <scope>NUCLEOTIDE SEQUENCE [LARGE SCALE GENOMIC DNA]</scope>
    <source>
        <strain evidence="2">CCTCC AB 2013263</strain>
    </source>
</reference>
<evidence type="ECO:0000313" key="2">
    <source>
        <dbReference type="Proteomes" id="UP001595748"/>
    </source>
</evidence>
<protein>
    <submittedName>
        <fullName evidence="1">Uncharacterized protein</fullName>
    </submittedName>
</protein>
<proteinExistence type="predicted"/>
<organism evidence="1 2">
    <name type="scientific">Deinococcus antarcticus</name>
    <dbReference type="NCBI Taxonomy" id="1298767"/>
    <lineage>
        <taxon>Bacteria</taxon>
        <taxon>Thermotogati</taxon>
        <taxon>Deinococcota</taxon>
        <taxon>Deinococci</taxon>
        <taxon>Deinococcales</taxon>
        <taxon>Deinococcaceae</taxon>
        <taxon>Deinococcus</taxon>
    </lineage>
</organism>
<dbReference type="RefSeq" id="WP_380075449.1">
    <property type="nucleotide sequence ID" value="NZ_JBHRZF010000007.1"/>
</dbReference>